<protein>
    <recommendedName>
        <fullName evidence="3">BAG domain-containing protein</fullName>
    </recommendedName>
</protein>
<dbReference type="AlphaFoldDB" id="A0A9P7BDA1"/>
<name>A0A9P7BDA1_9ASCO</name>
<feature type="transmembrane region" description="Helical" evidence="2">
    <location>
        <begin position="45"/>
        <end position="63"/>
    </location>
</feature>
<dbReference type="InterPro" id="IPR003103">
    <property type="entry name" value="BAG_domain"/>
</dbReference>
<evidence type="ECO:0000313" key="4">
    <source>
        <dbReference type="EMBL" id="KAG0686671.1"/>
    </source>
</evidence>
<reference evidence="4" key="1">
    <citation type="submission" date="2020-11" db="EMBL/GenBank/DDBJ databases">
        <title>Kefir isolates.</title>
        <authorList>
            <person name="Marcisauskas S."/>
            <person name="Kim Y."/>
            <person name="Blasche S."/>
        </authorList>
    </citation>
    <scope>NUCLEOTIDE SEQUENCE</scope>
    <source>
        <strain evidence="4">Olga-1</strain>
    </source>
</reference>
<dbReference type="PROSITE" id="PS51035">
    <property type="entry name" value="BAG"/>
    <property type="match status" value="1"/>
</dbReference>
<feature type="domain" description="BAG" evidence="3">
    <location>
        <begin position="197"/>
        <end position="248"/>
    </location>
</feature>
<proteinExistence type="predicted"/>
<feature type="non-terminal residue" evidence="4">
    <location>
        <position position="469"/>
    </location>
</feature>
<organism evidence="4 5">
    <name type="scientific">Pichia californica</name>
    <dbReference type="NCBI Taxonomy" id="460514"/>
    <lineage>
        <taxon>Eukaryota</taxon>
        <taxon>Fungi</taxon>
        <taxon>Dikarya</taxon>
        <taxon>Ascomycota</taxon>
        <taxon>Saccharomycotina</taxon>
        <taxon>Pichiomycetes</taxon>
        <taxon>Pichiales</taxon>
        <taxon>Pichiaceae</taxon>
        <taxon>Pichia</taxon>
    </lineage>
</organism>
<evidence type="ECO:0000313" key="5">
    <source>
        <dbReference type="Proteomes" id="UP000697127"/>
    </source>
</evidence>
<dbReference type="SMART" id="SM00264">
    <property type="entry name" value="BAG"/>
    <property type="match status" value="1"/>
</dbReference>
<dbReference type="Gene3D" id="1.20.58.120">
    <property type="entry name" value="BAG domain"/>
    <property type="match status" value="1"/>
</dbReference>
<keyword evidence="2" id="KW-0472">Membrane</keyword>
<keyword evidence="2" id="KW-0812">Transmembrane</keyword>
<evidence type="ECO:0000256" key="1">
    <source>
        <dbReference type="SAM" id="MobiDB-lite"/>
    </source>
</evidence>
<feature type="region of interest" description="Disordered" evidence="1">
    <location>
        <begin position="144"/>
        <end position="189"/>
    </location>
</feature>
<keyword evidence="2" id="KW-1133">Transmembrane helix</keyword>
<accession>A0A9P7BDA1</accession>
<dbReference type="InterPro" id="IPR036533">
    <property type="entry name" value="BAG_dom_sf"/>
</dbReference>
<gene>
    <name evidence="4" type="ORF">C6P40_003612</name>
</gene>
<dbReference type="Pfam" id="PF02179">
    <property type="entry name" value="BAG"/>
    <property type="match status" value="1"/>
</dbReference>
<evidence type="ECO:0000256" key="2">
    <source>
        <dbReference type="SAM" id="Phobius"/>
    </source>
</evidence>
<sequence>MEKAIDPVVPYFYKAIDVFAEFVSPYVNEHQLNETCKWLKENDKAIILSTVGAITFASIYLLISGKDTRKSKKNKKKNNSKGEKKSYQVKVKKEKVIPVDPVKLAYDTIKNVKEELENQYISQVDKLEKDIELEQEAKKAAELASKAKSKSNLKSKSKKSKKSKSNNSITKKIEEEEEEQQPIVEDTPRTIPYKETTKYRYLYLNECLLKLLMSLDGVEPNGIEDIRAQRKAAIKEVQVQCKRLDAIKAVRKMKDNILFKLDLLEAFYLQKPARFGVTKQMLKSDKYQSKKSKRSLSVREDKFKHKLLSLNRNQAFKLIKELQNEAFDKKIHFIEITLYRAMKNCLKKRKLKLTQKLQNIKDKETIENLNFDLDTINKLLKLENSHILNENIKHKIFKVIILKYPTHFDIKNDKFEGVSKDVISYIKQMKDNNPHKTNSSRLNDLLSKLYADKNVRSAINNIDNLEIIW</sequence>
<dbReference type="EMBL" id="PUHW01000411">
    <property type="protein sequence ID" value="KAG0686671.1"/>
    <property type="molecule type" value="Genomic_DNA"/>
</dbReference>
<dbReference type="GO" id="GO:0051087">
    <property type="term" value="F:protein-folding chaperone binding"/>
    <property type="evidence" value="ECO:0007669"/>
    <property type="project" value="InterPro"/>
</dbReference>
<keyword evidence="5" id="KW-1185">Reference proteome</keyword>
<evidence type="ECO:0000259" key="3">
    <source>
        <dbReference type="PROSITE" id="PS51035"/>
    </source>
</evidence>
<comment type="caution">
    <text evidence="4">The sequence shown here is derived from an EMBL/GenBank/DDBJ whole genome shotgun (WGS) entry which is preliminary data.</text>
</comment>
<feature type="compositionally biased region" description="Basic residues" evidence="1">
    <location>
        <begin position="147"/>
        <end position="164"/>
    </location>
</feature>
<dbReference type="SUPFAM" id="SSF63491">
    <property type="entry name" value="BAG domain"/>
    <property type="match status" value="1"/>
</dbReference>
<dbReference type="Proteomes" id="UP000697127">
    <property type="component" value="Unassembled WGS sequence"/>
</dbReference>